<feature type="transmembrane region" description="Helical" evidence="1">
    <location>
        <begin position="15"/>
        <end position="34"/>
    </location>
</feature>
<sequence length="336" mass="38844">MVVQDGGKSFLRVNLVWKLVILFVAGVLGVYLFLSRADHGLSYHSLRLDPLLQAWRKEDFCPQRFAKLEFAQHYPRPKTYSRGECACTPVHNFVILSTQRSGSGWFETLLNSHPNITSHGEIFSVRPRRHNFSIVSHTLDALYNLDWHNSASKNSCTSVVGFKWMLNQGAMEYRSEVSSYFKRRGVSVILLIRRNGLKRLISILANAYDRRQPMNGTHVSHVHSEEAADLLASYKPTVDVAFLKNNLDRYDLMIKNALCAFEGTRLLVIYYEDFVKNRKMQRTVQEFLSVPVMRLRSRQWKIHRGPLSQSVTNWKEVFRELNGTSYQGFLADDDYS</sequence>
<evidence type="ECO:0000256" key="1">
    <source>
        <dbReference type="SAM" id="Phobius"/>
    </source>
</evidence>
<dbReference type="STRING" id="88036.D8QXP8"/>
<dbReference type="HOGENOM" id="CLU_043603_0_0_1"/>
<dbReference type="KEGG" id="smo:SELMODRAFT_80417"/>
<dbReference type="eggNOG" id="ENOG502QQY1">
    <property type="taxonomic scope" value="Eukaryota"/>
</dbReference>
<dbReference type="FunCoup" id="D8QXP8">
    <property type="interactions" value="1349"/>
</dbReference>
<keyword evidence="1" id="KW-1133">Transmembrane helix</keyword>
<dbReference type="PANTHER" id="PTHR32175:SF26">
    <property type="entry name" value="PROTEIN, PUTATIVE, EXPRESSED-RELATED"/>
    <property type="match status" value="1"/>
</dbReference>
<dbReference type="EMBL" id="GL377568">
    <property type="protein sequence ID" value="EFJ35075.1"/>
    <property type="molecule type" value="Genomic_DNA"/>
</dbReference>
<reference evidence="2 3" key="1">
    <citation type="journal article" date="2011" name="Science">
        <title>The Selaginella genome identifies genetic changes associated with the evolution of vascular plants.</title>
        <authorList>
            <person name="Banks J.A."/>
            <person name="Nishiyama T."/>
            <person name="Hasebe M."/>
            <person name="Bowman J.L."/>
            <person name="Gribskov M."/>
            <person name="dePamphilis C."/>
            <person name="Albert V.A."/>
            <person name="Aono N."/>
            <person name="Aoyama T."/>
            <person name="Ambrose B.A."/>
            <person name="Ashton N.W."/>
            <person name="Axtell M.J."/>
            <person name="Barker E."/>
            <person name="Barker M.S."/>
            <person name="Bennetzen J.L."/>
            <person name="Bonawitz N.D."/>
            <person name="Chapple C."/>
            <person name="Cheng C."/>
            <person name="Correa L.G."/>
            <person name="Dacre M."/>
            <person name="DeBarry J."/>
            <person name="Dreyer I."/>
            <person name="Elias M."/>
            <person name="Engstrom E.M."/>
            <person name="Estelle M."/>
            <person name="Feng L."/>
            <person name="Finet C."/>
            <person name="Floyd S.K."/>
            <person name="Frommer W.B."/>
            <person name="Fujita T."/>
            <person name="Gramzow L."/>
            <person name="Gutensohn M."/>
            <person name="Harholt J."/>
            <person name="Hattori M."/>
            <person name="Heyl A."/>
            <person name="Hirai T."/>
            <person name="Hiwatashi Y."/>
            <person name="Ishikawa M."/>
            <person name="Iwata M."/>
            <person name="Karol K.G."/>
            <person name="Koehler B."/>
            <person name="Kolukisaoglu U."/>
            <person name="Kubo M."/>
            <person name="Kurata T."/>
            <person name="Lalonde S."/>
            <person name="Li K."/>
            <person name="Li Y."/>
            <person name="Litt A."/>
            <person name="Lyons E."/>
            <person name="Manning G."/>
            <person name="Maruyama T."/>
            <person name="Michael T.P."/>
            <person name="Mikami K."/>
            <person name="Miyazaki S."/>
            <person name="Morinaga S."/>
            <person name="Murata T."/>
            <person name="Mueller-Roeber B."/>
            <person name="Nelson D.R."/>
            <person name="Obara M."/>
            <person name="Oguri Y."/>
            <person name="Olmstead R.G."/>
            <person name="Onodera N."/>
            <person name="Petersen B.L."/>
            <person name="Pils B."/>
            <person name="Prigge M."/>
            <person name="Rensing S.A."/>
            <person name="Riano-Pachon D.M."/>
            <person name="Roberts A.W."/>
            <person name="Sato Y."/>
            <person name="Scheller H.V."/>
            <person name="Schulz B."/>
            <person name="Schulz C."/>
            <person name="Shakirov E.V."/>
            <person name="Shibagaki N."/>
            <person name="Shinohara N."/>
            <person name="Shippen D.E."/>
            <person name="Soerensen I."/>
            <person name="Sotooka R."/>
            <person name="Sugimoto N."/>
            <person name="Sugita M."/>
            <person name="Sumikawa N."/>
            <person name="Tanurdzic M."/>
            <person name="Theissen G."/>
            <person name="Ulvskov P."/>
            <person name="Wakazuki S."/>
            <person name="Weng J.K."/>
            <person name="Willats W.W."/>
            <person name="Wipf D."/>
            <person name="Wolf P.G."/>
            <person name="Yang L."/>
            <person name="Zimmer A.D."/>
            <person name="Zhu Q."/>
            <person name="Mitros T."/>
            <person name="Hellsten U."/>
            <person name="Loque D."/>
            <person name="Otillar R."/>
            <person name="Salamov A."/>
            <person name="Schmutz J."/>
            <person name="Shapiro H."/>
            <person name="Lindquist E."/>
            <person name="Lucas S."/>
            <person name="Rokhsar D."/>
            <person name="Grigoriev I.V."/>
        </authorList>
    </citation>
    <scope>NUCLEOTIDE SEQUENCE [LARGE SCALE GENOMIC DNA]</scope>
</reference>
<dbReference type="InterPro" id="IPR052796">
    <property type="entry name" value="Nod_factor_sulfotransferase"/>
</dbReference>
<gene>
    <name evidence="2" type="ORF">SELMODRAFT_80417</name>
</gene>
<dbReference type="AlphaFoldDB" id="D8QXP8"/>
<keyword evidence="1" id="KW-0472">Membrane</keyword>
<name>D8QXP8_SELML</name>
<organism evidence="3">
    <name type="scientific">Selaginella moellendorffii</name>
    <name type="common">Spikemoss</name>
    <dbReference type="NCBI Taxonomy" id="88036"/>
    <lineage>
        <taxon>Eukaryota</taxon>
        <taxon>Viridiplantae</taxon>
        <taxon>Streptophyta</taxon>
        <taxon>Embryophyta</taxon>
        <taxon>Tracheophyta</taxon>
        <taxon>Lycopodiopsida</taxon>
        <taxon>Selaginellales</taxon>
        <taxon>Selaginellaceae</taxon>
        <taxon>Selaginella</taxon>
    </lineage>
</organism>
<keyword evidence="3" id="KW-1185">Reference proteome</keyword>
<accession>D8QXP8</accession>
<evidence type="ECO:0008006" key="4">
    <source>
        <dbReference type="Google" id="ProtNLM"/>
    </source>
</evidence>
<dbReference type="InParanoid" id="D8QXP8"/>
<evidence type="ECO:0000313" key="3">
    <source>
        <dbReference type="Proteomes" id="UP000001514"/>
    </source>
</evidence>
<protein>
    <recommendedName>
        <fullName evidence="4">Sulfotransferase</fullName>
    </recommendedName>
</protein>
<dbReference type="InterPro" id="IPR027417">
    <property type="entry name" value="P-loop_NTPase"/>
</dbReference>
<dbReference type="Proteomes" id="UP000001514">
    <property type="component" value="Unassembled WGS sequence"/>
</dbReference>
<dbReference type="PANTHER" id="PTHR32175">
    <property type="entry name" value="PROTEIN, PUTATIVE, EXPRESSED-RELATED"/>
    <property type="match status" value="1"/>
</dbReference>
<dbReference type="Gramene" id="EFJ35075">
    <property type="protein sequence ID" value="EFJ35075"/>
    <property type="gene ID" value="SELMODRAFT_80417"/>
</dbReference>
<dbReference type="Gene3D" id="3.40.50.300">
    <property type="entry name" value="P-loop containing nucleotide triphosphate hydrolases"/>
    <property type="match status" value="1"/>
</dbReference>
<dbReference type="SUPFAM" id="SSF52540">
    <property type="entry name" value="P-loop containing nucleoside triphosphate hydrolases"/>
    <property type="match status" value="1"/>
</dbReference>
<evidence type="ECO:0000313" key="2">
    <source>
        <dbReference type="EMBL" id="EFJ35075.1"/>
    </source>
</evidence>
<proteinExistence type="predicted"/>
<dbReference type="OMA" id="VRYFTIL"/>
<keyword evidence="1" id="KW-0812">Transmembrane</keyword>